<name>A0ABW1C8P5_9ACTN</name>
<reference evidence="2" key="1">
    <citation type="journal article" date="2019" name="Int. J. Syst. Evol. Microbiol.">
        <title>The Global Catalogue of Microorganisms (GCM) 10K type strain sequencing project: providing services to taxonomists for standard genome sequencing and annotation.</title>
        <authorList>
            <consortium name="The Broad Institute Genomics Platform"/>
            <consortium name="The Broad Institute Genome Sequencing Center for Infectious Disease"/>
            <person name="Wu L."/>
            <person name="Ma J."/>
        </authorList>
    </citation>
    <scope>NUCLEOTIDE SEQUENCE [LARGE SCALE GENOMIC DNA]</scope>
    <source>
        <strain evidence="2">CGMCC 4.7106</strain>
    </source>
</reference>
<dbReference type="RefSeq" id="WP_219550003.1">
    <property type="nucleotide sequence ID" value="NZ_JAHKRN010000053.1"/>
</dbReference>
<evidence type="ECO:0000313" key="2">
    <source>
        <dbReference type="Proteomes" id="UP001596096"/>
    </source>
</evidence>
<comment type="caution">
    <text evidence="1">The sequence shown here is derived from an EMBL/GenBank/DDBJ whole genome shotgun (WGS) entry which is preliminary data.</text>
</comment>
<dbReference type="EMBL" id="JBHSNW010000030">
    <property type="protein sequence ID" value="MFC5821106.1"/>
    <property type="molecule type" value="Genomic_DNA"/>
</dbReference>
<keyword evidence="2" id="KW-1185">Reference proteome</keyword>
<proteinExistence type="predicted"/>
<gene>
    <name evidence="1" type="ORF">ACFPUY_38950</name>
</gene>
<sequence>MLRKISRAKLIAIGAALTVLVAGLLVVGGGDETALGFDTKIVDCGEGQWKRDYMGRLQLDPLHKWPTRGNRTGDQDLLKRARAAILKALPDLEAVRLRLLYAGEEDNEFPERTVLALDMDGYRLLTFTTSSPERESDPGRVVVRAADKDDRPAGLIKVSFSDYLLPPCVTSVEKARLDAKQPEWKQLPMNNGLINEWWLEEPDPNRLVDGDRVQGDVLKLHRGAQTVTVIPAPQTKSRSVEEDFDHTDQIFLEGVEDLGADDSWRDIRDLAFDRRQGFICRKLWTGNIKAVSTVRLFTCIDEIWGIGRSRDRQAAAVILESDGFTLAPVDSGSGVDAYGNVAAVWIHARNKRWHLVAAGGPATEKLDVGGSEIEKLAVSGEINKKPSREFGVLASVPADADPESQPPAVVVIATDETNRPVAIKPAAYYDQ</sequence>
<organism evidence="1 2">
    <name type="scientific">Nonomuraea harbinensis</name>
    <dbReference type="NCBI Taxonomy" id="1286938"/>
    <lineage>
        <taxon>Bacteria</taxon>
        <taxon>Bacillati</taxon>
        <taxon>Actinomycetota</taxon>
        <taxon>Actinomycetes</taxon>
        <taxon>Streptosporangiales</taxon>
        <taxon>Streptosporangiaceae</taxon>
        <taxon>Nonomuraea</taxon>
    </lineage>
</organism>
<dbReference type="Proteomes" id="UP001596096">
    <property type="component" value="Unassembled WGS sequence"/>
</dbReference>
<accession>A0ABW1C8P5</accession>
<protein>
    <submittedName>
        <fullName evidence="1">Uncharacterized protein</fullName>
    </submittedName>
</protein>
<evidence type="ECO:0000313" key="1">
    <source>
        <dbReference type="EMBL" id="MFC5821106.1"/>
    </source>
</evidence>